<evidence type="ECO:0000313" key="3">
    <source>
        <dbReference type="EMBL" id="KAK6175886.1"/>
    </source>
</evidence>
<dbReference type="Pfam" id="PF16653">
    <property type="entry name" value="Sacchrp_dh_C"/>
    <property type="match status" value="1"/>
</dbReference>
<organism evidence="3 4">
    <name type="scientific">Patella caerulea</name>
    <name type="common">Rayed Mediterranean limpet</name>
    <dbReference type="NCBI Taxonomy" id="87958"/>
    <lineage>
        <taxon>Eukaryota</taxon>
        <taxon>Metazoa</taxon>
        <taxon>Spiralia</taxon>
        <taxon>Lophotrochozoa</taxon>
        <taxon>Mollusca</taxon>
        <taxon>Gastropoda</taxon>
        <taxon>Patellogastropoda</taxon>
        <taxon>Patelloidea</taxon>
        <taxon>Patellidae</taxon>
        <taxon>Patella</taxon>
    </lineage>
</organism>
<dbReference type="Proteomes" id="UP001347796">
    <property type="component" value="Unassembled WGS sequence"/>
</dbReference>
<dbReference type="PANTHER" id="PTHR11133">
    <property type="entry name" value="SACCHAROPINE DEHYDROGENASE"/>
    <property type="match status" value="1"/>
</dbReference>
<dbReference type="SUPFAM" id="SSF55347">
    <property type="entry name" value="Glyceraldehyde-3-phosphate dehydrogenase-like, C-terminal domain"/>
    <property type="match status" value="1"/>
</dbReference>
<accession>A0AAN8PQ84</accession>
<feature type="domain" description="Saccharopine dehydrogenase-like C-terminal" evidence="2">
    <location>
        <begin position="2"/>
        <end position="63"/>
    </location>
</feature>
<keyword evidence="1" id="KW-0560">Oxidoreductase</keyword>
<name>A0AAN8PQ84_PATCE</name>
<dbReference type="PANTHER" id="PTHR11133:SF22">
    <property type="entry name" value="ALPHA-AMINOADIPIC SEMIALDEHYDE SYNTHASE, MITOCHONDRIAL"/>
    <property type="match status" value="1"/>
</dbReference>
<dbReference type="GO" id="GO:0019878">
    <property type="term" value="P:lysine biosynthetic process via aminoadipic acid"/>
    <property type="evidence" value="ECO:0007669"/>
    <property type="project" value="TreeGrafter"/>
</dbReference>
<evidence type="ECO:0000259" key="2">
    <source>
        <dbReference type="Pfam" id="PF16653"/>
    </source>
</evidence>
<dbReference type="EMBL" id="JAZGQO010000010">
    <property type="protein sequence ID" value="KAK6175886.1"/>
    <property type="molecule type" value="Genomic_DNA"/>
</dbReference>
<protein>
    <recommendedName>
        <fullName evidence="2">Saccharopine dehydrogenase-like C-terminal domain-containing protein</fullName>
    </recommendedName>
</protein>
<keyword evidence="4" id="KW-1185">Reference proteome</keyword>
<evidence type="ECO:0000313" key="4">
    <source>
        <dbReference type="Proteomes" id="UP001347796"/>
    </source>
</evidence>
<sequence>MPGFALEGFPNRDSTSYAKAYGIDNVGTILRGTIRYEGFSRQIKGLMALGLFDTSPHSNLHPNGPELSWVGIYCRLLILVLRYTVVIS</sequence>
<dbReference type="Gene3D" id="3.30.360.10">
    <property type="entry name" value="Dihydrodipicolinate Reductase, domain 2"/>
    <property type="match status" value="1"/>
</dbReference>
<dbReference type="GO" id="GO:0004753">
    <property type="term" value="F:saccharopine dehydrogenase activity"/>
    <property type="evidence" value="ECO:0007669"/>
    <property type="project" value="TreeGrafter"/>
</dbReference>
<dbReference type="InterPro" id="IPR051168">
    <property type="entry name" value="AASS"/>
</dbReference>
<proteinExistence type="predicted"/>
<dbReference type="InterPro" id="IPR032095">
    <property type="entry name" value="Sacchrp_dh-like_C"/>
</dbReference>
<dbReference type="AlphaFoldDB" id="A0AAN8PQ84"/>
<reference evidence="3 4" key="1">
    <citation type="submission" date="2024-01" db="EMBL/GenBank/DDBJ databases">
        <title>The genome of the rayed Mediterranean limpet Patella caerulea (Linnaeus, 1758).</title>
        <authorList>
            <person name="Anh-Thu Weber A."/>
            <person name="Halstead-Nussloch G."/>
        </authorList>
    </citation>
    <scope>NUCLEOTIDE SEQUENCE [LARGE SCALE GENOMIC DNA]</scope>
    <source>
        <strain evidence="3">AATW-2023a</strain>
        <tissue evidence="3">Whole specimen</tissue>
    </source>
</reference>
<evidence type="ECO:0000256" key="1">
    <source>
        <dbReference type="ARBA" id="ARBA00023002"/>
    </source>
</evidence>
<gene>
    <name evidence="3" type="ORF">SNE40_014263</name>
</gene>
<dbReference type="GO" id="GO:0005737">
    <property type="term" value="C:cytoplasm"/>
    <property type="evidence" value="ECO:0007669"/>
    <property type="project" value="TreeGrafter"/>
</dbReference>
<comment type="caution">
    <text evidence="3">The sequence shown here is derived from an EMBL/GenBank/DDBJ whole genome shotgun (WGS) entry which is preliminary data.</text>
</comment>